<protein>
    <submittedName>
        <fullName evidence="5">Putative peptidoglycan binding domain-containing protein</fullName>
    </submittedName>
</protein>
<name>A0A1W2D4E9_9FIRM</name>
<evidence type="ECO:0000256" key="2">
    <source>
        <dbReference type="SAM" id="MobiDB-lite"/>
    </source>
</evidence>
<dbReference type="EMBL" id="FWXW01000018">
    <property type="protein sequence ID" value="SMC92056.1"/>
    <property type="molecule type" value="Genomic_DNA"/>
</dbReference>
<dbReference type="PANTHER" id="PTHR35788">
    <property type="entry name" value="EXPORTED PROTEIN-RELATED"/>
    <property type="match status" value="1"/>
</dbReference>
<dbReference type="PROSITE" id="PS51109">
    <property type="entry name" value="G5"/>
    <property type="match status" value="1"/>
</dbReference>
<dbReference type="Gene3D" id="2.20.230.10">
    <property type="entry name" value="Resuscitation-promoting factor rpfb"/>
    <property type="match status" value="1"/>
</dbReference>
<organism evidence="5 6">
    <name type="scientific">Papillibacter cinnamivorans DSM 12816</name>
    <dbReference type="NCBI Taxonomy" id="1122930"/>
    <lineage>
        <taxon>Bacteria</taxon>
        <taxon>Bacillati</taxon>
        <taxon>Bacillota</taxon>
        <taxon>Clostridia</taxon>
        <taxon>Eubacteriales</taxon>
        <taxon>Oscillospiraceae</taxon>
        <taxon>Papillibacter</taxon>
    </lineage>
</organism>
<evidence type="ECO:0000313" key="6">
    <source>
        <dbReference type="Proteomes" id="UP000192790"/>
    </source>
</evidence>
<feature type="compositionally biased region" description="Low complexity" evidence="2">
    <location>
        <begin position="540"/>
        <end position="587"/>
    </location>
</feature>
<dbReference type="InterPro" id="IPR011098">
    <property type="entry name" value="G5_dom"/>
</dbReference>
<accession>A0A1W2D4E9</accession>
<evidence type="ECO:0000313" key="5">
    <source>
        <dbReference type="EMBL" id="SMC92056.1"/>
    </source>
</evidence>
<gene>
    <name evidence="5" type="ORF">SAMN02745168_0328</name>
</gene>
<dbReference type="STRING" id="1122930.SAMN02745168_0328"/>
<keyword evidence="3" id="KW-0812">Transmembrane</keyword>
<dbReference type="SMART" id="SM01208">
    <property type="entry name" value="G5"/>
    <property type="match status" value="1"/>
</dbReference>
<feature type="region of interest" description="Disordered" evidence="2">
    <location>
        <begin position="540"/>
        <end position="594"/>
    </location>
</feature>
<evidence type="ECO:0000259" key="4">
    <source>
        <dbReference type="PROSITE" id="PS51109"/>
    </source>
</evidence>
<dbReference type="InterPro" id="IPR052913">
    <property type="entry name" value="Glycopeptide_resist_protein"/>
</dbReference>
<evidence type="ECO:0000256" key="3">
    <source>
        <dbReference type="SAM" id="Phobius"/>
    </source>
</evidence>
<dbReference type="Proteomes" id="UP000192790">
    <property type="component" value="Unassembled WGS sequence"/>
</dbReference>
<reference evidence="5 6" key="1">
    <citation type="submission" date="2017-04" db="EMBL/GenBank/DDBJ databases">
        <authorList>
            <person name="Afonso C.L."/>
            <person name="Miller P.J."/>
            <person name="Scott M.A."/>
            <person name="Spackman E."/>
            <person name="Goraichik I."/>
            <person name="Dimitrov K.M."/>
            <person name="Suarez D.L."/>
            <person name="Swayne D.E."/>
        </authorList>
    </citation>
    <scope>NUCLEOTIDE SEQUENCE [LARGE SCALE GENOMIC DNA]</scope>
    <source>
        <strain evidence="5 6">DSM 12816</strain>
    </source>
</reference>
<dbReference type="InterPro" id="IPR007391">
    <property type="entry name" value="Vancomycin_resist_VanW"/>
</dbReference>
<keyword evidence="6" id="KW-1185">Reference proteome</keyword>
<sequence>MRTASYYGEVEKTSMFQDSAPENAGTGGTPKRKGTKALWIVLAVILAAAGLTFGALCYLSASSTDIFPNTYIMGIPVGGLSREEAVSALTRDMEGQYAGKSLTVRFPNGDITISAEDAKPEIDEAAAAEAAYRYGRQGNITENAVTYLFSLFQDHTVDTEFSVDQDYINQQISYAAERNNVAMLPYSYVVSRERLLITKGRTGRTVNEEGLREAVYTAFQTGNFDPVACELSLAEPDPIDLASLQRQIYTAPSDAYFDGETQEIVSSITGVNFDLAQAQTLLDNTAAGQVAEIDLILTEPEMTTEELETVLFQFVLGECTTSVSGTAARISNVKLAASIINGKIIMPGGVFSYNETVGKRTVERGFQAAPAYVNGLTVDEIGGGVCQVSSTLYLATLRSNLEIVTRYCHTYRVAYMPYGMDATVSWGGPDYEFKNNTDYPIKIYAKEANNSLTIQLIGTKTDDTTVKMEYKILATIPYETIEKTDSTLAPGTKKVDITGYTGYKVETYRCLYDGDGNLISRTFEASSNYKKRDKVVLVGPVPVSTSPEPSSEPAVEPVVTDQPEASPEATPETTPSESPAPSETPETGGETQGA</sequence>
<proteinExistence type="predicted"/>
<keyword evidence="3" id="KW-0472">Membrane</keyword>
<dbReference type="InterPro" id="IPR022029">
    <property type="entry name" value="YoaR-like_PG-bd"/>
</dbReference>
<feature type="domain" description="G5" evidence="4">
    <location>
        <begin position="461"/>
        <end position="542"/>
    </location>
</feature>
<dbReference type="Pfam" id="PF04294">
    <property type="entry name" value="VanW"/>
    <property type="match status" value="1"/>
</dbReference>
<keyword evidence="1" id="KW-0732">Signal</keyword>
<evidence type="ECO:0000256" key="1">
    <source>
        <dbReference type="ARBA" id="ARBA00022729"/>
    </source>
</evidence>
<feature type="transmembrane region" description="Helical" evidence="3">
    <location>
        <begin position="37"/>
        <end position="61"/>
    </location>
</feature>
<dbReference type="Pfam" id="PF12229">
    <property type="entry name" value="PG_binding_4"/>
    <property type="match status" value="1"/>
</dbReference>
<dbReference type="PANTHER" id="PTHR35788:SF1">
    <property type="entry name" value="EXPORTED PROTEIN"/>
    <property type="match status" value="1"/>
</dbReference>
<keyword evidence="3" id="KW-1133">Transmembrane helix</keyword>
<dbReference type="Pfam" id="PF07501">
    <property type="entry name" value="G5"/>
    <property type="match status" value="1"/>
</dbReference>
<dbReference type="AlphaFoldDB" id="A0A1W2D4E9"/>